<protein>
    <recommendedName>
        <fullName evidence="3">SMI1/KNR4 family protein</fullName>
    </recommendedName>
</protein>
<dbReference type="Proteomes" id="UP000298246">
    <property type="component" value="Unassembled WGS sequence"/>
</dbReference>
<dbReference type="RefSeq" id="WP_134754228.1">
    <property type="nucleotide sequence ID" value="NZ_MYFO02000014.1"/>
</dbReference>
<dbReference type="OrthoDB" id="264195at2"/>
<reference evidence="1 2" key="1">
    <citation type="submission" date="2017-03" db="EMBL/GenBank/DDBJ databases">
        <title>Isolation of Levoglucosan Utilizing Bacteria.</title>
        <authorList>
            <person name="Arya A.S."/>
        </authorList>
    </citation>
    <scope>NUCLEOTIDE SEQUENCE [LARGE SCALE GENOMIC DNA]</scope>
    <source>
        <strain evidence="1 2">MEC069</strain>
    </source>
</reference>
<gene>
    <name evidence="1" type="ORF">B5M42_15000</name>
</gene>
<evidence type="ECO:0008006" key="3">
    <source>
        <dbReference type="Google" id="ProtNLM"/>
    </source>
</evidence>
<organism evidence="1 2">
    <name type="scientific">Paenibacillus athensensis</name>
    <dbReference type="NCBI Taxonomy" id="1967502"/>
    <lineage>
        <taxon>Bacteria</taxon>
        <taxon>Bacillati</taxon>
        <taxon>Bacillota</taxon>
        <taxon>Bacilli</taxon>
        <taxon>Bacillales</taxon>
        <taxon>Paenibacillaceae</taxon>
        <taxon>Paenibacillus</taxon>
    </lineage>
</organism>
<sequence length="185" mass="21398">MPLNEIIGALQRKGIIFEQGLSCLEFEAIESLYELTFPPDLKAFLSTVLPVSNHFVNWRDRDKANINKIKTSLNWPLNGMLFDVEHNSFWYEGWGAKPDHLEAALAMCKAEMSQVPRLIPIYSHRYIPSEPYEIGNPIFSVYQTDIIYYGDNLARYLMIEFGLASYDDICFESIKPIRFWSDMVG</sequence>
<keyword evidence="2" id="KW-1185">Reference proteome</keyword>
<name>A0A4Y8PZJ5_9BACL</name>
<proteinExistence type="predicted"/>
<dbReference type="PANTHER" id="PTHR32011:SF2">
    <property type="entry name" value="OS08G0472400 PROTEIN"/>
    <property type="match status" value="1"/>
</dbReference>
<dbReference type="AlphaFoldDB" id="A0A4Y8PZJ5"/>
<dbReference type="EMBL" id="MYFO01000019">
    <property type="protein sequence ID" value="TFE86393.1"/>
    <property type="molecule type" value="Genomic_DNA"/>
</dbReference>
<dbReference type="PANTHER" id="PTHR32011">
    <property type="entry name" value="OS08G0472400 PROTEIN"/>
    <property type="match status" value="1"/>
</dbReference>
<accession>A0A4Y8PZJ5</accession>
<comment type="caution">
    <text evidence="1">The sequence shown here is derived from an EMBL/GenBank/DDBJ whole genome shotgun (WGS) entry which is preliminary data.</text>
</comment>
<evidence type="ECO:0000313" key="2">
    <source>
        <dbReference type="Proteomes" id="UP000298246"/>
    </source>
</evidence>
<evidence type="ECO:0000313" key="1">
    <source>
        <dbReference type="EMBL" id="TFE86393.1"/>
    </source>
</evidence>